<dbReference type="STRING" id="546871.SAMN04488543_1889"/>
<feature type="coiled-coil region" evidence="1">
    <location>
        <begin position="317"/>
        <end position="346"/>
    </location>
</feature>
<protein>
    <submittedName>
        <fullName evidence="4">GAF domain-containing protein</fullName>
    </submittedName>
</protein>
<keyword evidence="5" id="KW-1185">Reference proteome</keyword>
<dbReference type="EMBL" id="LT629749">
    <property type="protein sequence ID" value="SDS52292.1"/>
    <property type="molecule type" value="Genomic_DNA"/>
</dbReference>
<feature type="domain" description="GAF" evidence="3">
    <location>
        <begin position="190"/>
        <end position="320"/>
    </location>
</feature>
<dbReference type="AlphaFoldDB" id="A0A1H1SWD5"/>
<evidence type="ECO:0000313" key="5">
    <source>
        <dbReference type="Proteomes" id="UP000199092"/>
    </source>
</evidence>
<dbReference type="SUPFAM" id="SSF55781">
    <property type="entry name" value="GAF domain-like"/>
    <property type="match status" value="2"/>
</dbReference>
<organism evidence="4 5">
    <name type="scientific">Friedmanniella luteola</name>
    <dbReference type="NCBI Taxonomy" id="546871"/>
    <lineage>
        <taxon>Bacteria</taxon>
        <taxon>Bacillati</taxon>
        <taxon>Actinomycetota</taxon>
        <taxon>Actinomycetes</taxon>
        <taxon>Propionibacteriales</taxon>
        <taxon>Nocardioidaceae</taxon>
        <taxon>Friedmanniella</taxon>
    </lineage>
</organism>
<accession>A0A1H1SWD5</accession>
<gene>
    <name evidence="4" type="ORF">SAMN04488543_1889</name>
</gene>
<dbReference type="Pfam" id="PF13492">
    <property type="entry name" value="GAF_3"/>
    <property type="match status" value="1"/>
</dbReference>
<name>A0A1H1SWD5_9ACTN</name>
<evidence type="ECO:0000256" key="1">
    <source>
        <dbReference type="SAM" id="Coils"/>
    </source>
</evidence>
<evidence type="ECO:0000313" key="4">
    <source>
        <dbReference type="EMBL" id="SDS52292.1"/>
    </source>
</evidence>
<keyword evidence="1" id="KW-0175">Coiled coil</keyword>
<reference evidence="4 5" key="1">
    <citation type="submission" date="2016-10" db="EMBL/GenBank/DDBJ databases">
        <authorList>
            <person name="de Groot N.N."/>
        </authorList>
    </citation>
    <scope>NUCLEOTIDE SEQUENCE [LARGE SCALE GENOMIC DNA]</scope>
    <source>
        <strain evidence="4 5">DSM 21741</strain>
    </source>
</reference>
<feature type="region of interest" description="Disordered" evidence="2">
    <location>
        <begin position="244"/>
        <end position="266"/>
    </location>
</feature>
<dbReference type="Gene3D" id="3.30.450.40">
    <property type="match status" value="2"/>
</dbReference>
<sequence>MALDTFPDLSHVVARSPRLDARWQRLMQSVGHMARDFTVAGRLERAVEATLETAGARLAAIALYREDGTIDHLVCSSTDPADLAEVRSRISGDAGSSTQPGSEPVLELPVHSEKGELLGRLWAFGRSDSSAREFSPDDRLLAENLADTAGVAVACATAHEQAHYRGNWLDAMATISLELMERDYQPVRVAQHIAELVQRLTGARTVTVEVPDPDDPAQLEVRVAAGAGADQLIGTTFARAGTLEDEAMGTGEGQQSRDGTRPSAHRAPDIGEVLAAPLQGGPTGSRGVIVASRGAGQPGFRRSDLVMLEDFARQVVRTLETSNLRRAEEQLKLVEERDRIAKALQDNVIQRLFALGLQLQHLNRSRLQLGEIDELLSDLDESIRQIRTALTM</sequence>
<dbReference type="Proteomes" id="UP000199092">
    <property type="component" value="Chromosome I"/>
</dbReference>
<dbReference type="InterPro" id="IPR003018">
    <property type="entry name" value="GAF"/>
</dbReference>
<evidence type="ECO:0000256" key="2">
    <source>
        <dbReference type="SAM" id="MobiDB-lite"/>
    </source>
</evidence>
<dbReference type="InterPro" id="IPR029016">
    <property type="entry name" value="GAF-like_dom_sf"/>
</dbReference>
<dbReference type="RefSeq" id="WP_157720380.1">
    <property type="nucleotide sequence ID" value="NZ_LT629749.1"/>
</dbReference>
<dbReference type="OrthoDB" id="5241249at2"/>
<evidence type="ECO:0000259" key="3">
    <source>
        <dbReference type="Pfam" id="PF13492"/>
    </source>
</evidence>
<proteinExistence type="predicted"/>